<accession>A0A1M6HZZ3</accession>
<gene>
    <name evidence="2" type="ORF">SAMN05444159_0171</name>
</gene>
<dbReference type="EMBL" id="LT670844">
    <property type="protein sequence ID" value="SHJ27753.1"/>
    <property type="molecule type" value="Genomic_DNA"/>
</dbReference>
<keyword evidence="1" id="KW-0732">Signal</keyword>
<protein>
    <recommendedName>
        <fullName evidence="4">Porin</fullName>
    </recommendedName>
</protein>
<organism evidence="2 3">
    <name type="scientific">Bradyrhizobium lablabi</name>
    <dbReference type="NCBI Taxonomy" id="722472"/>
    <lineage>
        <taxon>Bacteria</taxon>
        <taxon>Pseudomonadati</taxon>
        <taxon>Pseudomonadota</taxon>
        <taxon>Alphaproteobacteria</taxon>
        <taxon>Hyphomicrobiales</taxon>
        <taxon>Nitrobacteraceae</taxon>
        <taxon>Bradyrhizobium</taxon>
    </lineage>
</organism>
<name>A0A1M6HZZ3_9BRAD</name>
<dbReference type="RefSeq" id="WP_079536135.1">
    <property type="nucleotide sequence ID" value="NZ_LT670844.1"/>
</dbReference>
<evidence type="ECO:0008006" key="4">
    <source>
        <dbReference type="Google" id="ProtNLM"/>
    </source>
</evidence>
<evidence type="ECO:0000313" key="2">
    <source>
        <dbReference type="EMBL" id="SHJ27753.1"/>
    </source>
</evidence>
<evidence type="ECO:0000313" key="3">
    <source>
        <dbReference type="Proteomes" id="UP000189935"/>
    </source>
</evidence>
<evidence type="ECO:0000256" key="1">
    <source>
        <dbReference type="SAM" id="SignalP"/>
    </source>
</evidence>
<feature type="chain" id="PRO_5013314125" description="Porin" evidence="1">
    <location>
        <begin position="20"/>
        <end position="81"/>
    </location>
</feature>
<sequence length="81" mass="8263">MRNILLAIVIALLPASVLAEPSGNQKPDKFARSGKQLPVKSTGHGNPCAVYGPGFVRVEGTETCVQIGGTISIGAGTSTGR</sequence>
<proteinExistence type="predicted"/>
<dbReference type="OrthoDB" id="8255413at2"/>
<dbReference type="AlphaFoldDB" id="A0A1M6HZZ3"/>
<reference evidence="2 3" key="1">
    <citation type="submission" date="2016-11" db="EMBL/GenBank/DDBJ databases">
        <authorList>
            <person name="Jaros S."/>
            <person name="Januszkiewicz K."/>
            <person name="Wedrychowicz H."/>
        </authorList>
    </citation>
    <scope>NUCLEOTIDE SEQUENCE [LARGE SCALE GENOMIC DNA]</scope>
    <source>
        <strain evidence="2 3">GAS499</strain>
    </source>
</reference>
<dbReference type="Proteomes" id="UP000189935">
    <property type="component" value="Chromosome I"/>
</dbReference>
<feature type="signal peptide" evidence="1">
    <location>
        <begin position="1"/>
        <end position="19"/>
    </location>
</feature>